<comment type="caution">
    <text evidence="1">The sequence shown here is derived from an EMBL/GenBank/DDBJ whole genome shotgun (WGS) entry which is preliminary data.</text>
</comment>
<organism evidence="1 2">
    <name type="scientific">Candidatus Kutchimonas denitrificans</name>
    <dbReference type="NCBI Taxonomy" id="3056748"/>
    <lineage>
        <taxon>Bacteria</taxon>
        <taxon>Pseudomonadati</taxon>
        <taxon>Gemmatimonadota</taxon>
        <taxon>Gemmatimonadia</taxon>
        <taxon>Candidatus Palauibacterales</taxon>
        <taxon>Candidatus Palauibacteraceae</taxon>
        <taxon>Candidatus Kutchimonas</taxon>
    </lineage>
</organism>
<dbReference type="InterPro" id="IPR003462">
    <property type="entry name" value="ODC_Mu_crystall"/>
</dbReference>
<dbReference type="EMBL" id="JAACAK010000032">
    <property type="protein sequence ID" value="NIR74299.1"/>
    <property type="molecule type" value="Genomic_DNA"/>
</dbReference>
<name>A0AAE4Z6L0_9BACT</name>
<dbReference type="Gene3D" id="3.40.50.720">
    <property type="entry name" value="NAD(P)-binding Rossmann-like Domain"/>
    <property type="match status" value="1"/>
</dbReference>
<dbReference type="InterPro" id="IPR023401">
    <property type="entry name" value="ODC_N"/>
</dbReference>
<dbReference type="SUPFAM" id="SSF51735">
    <property type="entry name" value="NAD(P)-binding Rossmann-fold domains"/>
    <property type="match status" value="1"/>
</dbReference>
<dbReference type="Gene3D" id="3.30.1780.10">
    <property type="entry name" value="ornithine cyclodeaminase, domain 1"/>
    <property type="match status" value="1"/>
</dbReference>
<proteinExistence type="predicted"/>
<dbReference type="GO" id="GO:0005737">
    <property type="term" value="C:cytoplasm"/>
    <property type="evidence" value="ECO:0007669"/>
    <property type="project" value="TreeGrafter"/>
</dbReference>
<dbReference type="PANTHER" id="PTHR13812:SF19">
    <property type="entry name" value="KETIMINE REDUCTASE MU-CRYSTALLIN"/>
    <property type="match status" value="1"/>
</dbReference>
<sequence>MSEMLYLSAADVAEAGPSMSEIVEALERMFVEKAKGAVEMPPKPGVHTAPDAFIHAMPAYIPAMSAAGMKWVAGYPQNRERGLPYVTGLLILNDPETGLPLAVMDATWITAMRTGAATAVAAKRLARPDASRVGIVACGVQGRSNLEALSCVLEIEKVKAYDIRPQAARDYAAEMGERLGLAVEPVNELRAAVSDLDVVVTSGPILKNPDPSIDAGWLSPGGFACALDFDSYWTGAALAEADLLATDDKNQMEYYRTVGYFAATPEPHAELAELVSGAKTGRRSAEERAICINLGLALEDMATAVLVYERAKAQDIGRWLQL</sequence>
<gene>
    <name evidence="1" type="ORF">GWO12_04180</name>
</gene>
<dbReference type="PIRSF" id="PIRSF001439">
    <property type="entry name" value="CryM"/>
    <property type="match status" value="1"/>
</dbReference>
<dbReference type="Proteomes" id="UP000702544">
    <property type="component" value="Unassembled WGS sequence"/>
</dbReference>
<dbReference type="AlphaFoldDB" id="A0AAE4Z6L0"/>
<reference evidence="1 2" key="1">
    <citation type="submission" date="2020-01" db="EMBL/GenBank/DDBJ databases">
        <title>Genomes assembled from Gulf of Kutch pelagic sediment metagenomes.</title>
        <authorList>
            <person name="Chandrashekar M."/>
            <person name="Mahajan M.S."/>
            <person name="Dave K.J."/>
            <person name="Vatsa P."/>
            <person name="Nathani N.M."/>
        </authorList>
    </citation>
    <scope>NUCLEOTIDE SEQUENCE [LARGE SCALE GENOMIC DNA]</scope>
    <source>
        <strain evidence="1">KS3-K002</strain>
    </source>
</reference>
<dbReference type="PANTHER" id="PTHR13812">
    <property type="entry name" value="KETIMINE REDUCTASE MU-CRYSTALLIN"/>
    <property type="match status" value="1"/>
</dbReference>
<evidence type="ECO:0000313" key="2">
    <source>
        <dbReference type="Proteomes" id="UP000702544"/>
    </source>
</evidence>
<dbReference type="Pfam" id="PF02423">
    <property type="entry name" value="OCD_Mu_crystall"/>
    <property type="match status" value="1"/>
</dbReference>
<evidence type="ECO:0000313" key="1">
    <source>
        <dbReference type="EMBL" id="NIR74299.1"/>
    </source>
</evidence>
<dbReference type="InterPro" id="IPR036291">
    <property type="entry name" value="NAD(P)-bd_dom_sf"/>
</dbReference>
<accession>A0AAE4Z6L0</accession>
<protein>
    <submittedName>
        <fullName evidence="1">Ornithine cyclodeaminase family protein</fullName>
    </submittedName>
</protein>